<dbReference type="SMART" id="SM00276">
    <property type="entry name" value="GLECT"/>
    <property type="match status" value="2"/>
</dbReference>
<keyword evidence="2" id="KW-0677">Repeat</keyword>
<dbReference type="Gene3D" id="2.60.120.200">
    <property type="match status" value="2"/>
</dbReference>
<dbReference type="CDD" id="cd00070">
    <property type="entry name" value="GLECT"/>
    <property type="match status" value="2"/>
</dbReference>
<dbReference type="Pfam" id="PF00337">
    <property type="entry name" value="Gal-bind_lectin"/>
    <property type="match status" value="2"/>
</dbReference>
<evidence type="ECO:0000313" key="5">
    <source>
        <dbReference type="Proteomes" id="UP000189705"/>
    </source>
</evidence>
<name>A0A1U7SFW6_ALLSI</name>
<reference evidence="6" key="1">
    <citation type="submission" date="2025-08" db="UniProtKB">
        <authorList>
            <consortium name="RefSeq"/>
        </authorList>
    </citation>
    <scope>IDENTIFICATION</scope>
</reference>
<dbReference type="PROSITE" id="PS51304">
    <property type="entry name" value="GALECTIN"/>
    <property type="match status" value="2"/>
</dbReference>
<dbReference type="OrthoDB" id="6251307at2759"/>
<protein>
    <recommendedName>
        <fullName evidence="3">Galectin</fullName>
    </recommendedName>
</protein>
<sequence>MALKSVTSLTVPCSLAFQDCFHPCTGVRIQGSVPGGSQRFAVNFSCGEEPNCNIAFHFNPRFDQNAVVFNSFQNHGWQSEQVMAGNPFKHGASFLLEFHITDQHFEVLVNKVVLGQFIHRIPLCEVKVLEINPEVEIQKIELFLTRSGRGTPAAPMALKSVTGLTTPCVLAFDCGFQAGRHVRIQGSVPCGSQWFSVNFCCSDGPSCDIAFHFNPRLDQNCVVSNTFQNHSWQCNQTKEENPFKHGASFQLDIHMTEEHFEVLVNNNMFDRYSHRIPLCQVKSLEVQPKVDIHKIEFF</sequence>
<proteinExistence type="predicted"/>
<dbReference type="GO" id="GO:0030246">
    <property type="term" value="F:carbohydrate binding"/>
    <property type="evidence" value="ECO:0007669"/>
    <property type="project" value="UniProtKB-UniRule"/>
</dbReference>
<dbReference type="eggNOG" id="KOG3587">
    <property type="taxonomic scope" value="Eukaryota"/>
</dbReference>
<dbReference type="AlphaFoldDB" id="A0A1U7SFW6"/>
<dbReference type="InterPro" id="IPR044156">
    <property type="entry name" value="Galectin-like"/>
</dbReference>
<keyword evidence="5" id="KW-1185">Reference proteome</keyword>
<dbReference type="GeneID" id="102372019"/>
<evidence type="ECO:0000256" key="2">
    <source>
        <dbReference type="ARBA" id="ARBA00022737"/>
    </source>
</evidence>
<dbReference type="KEGG" id="asn:102372019"/>
<dbReference type="RefSeq" id="XP_006037016.1">
    <property type="nucleotide sequence ID" value="XM_006036954.2"/>
</dbReference>
<feature type="domain" description="Galectin" evidence="4">
    <location>
        <begin position="168"/>
        <end position="298"/>
    </location>
</feature>
<evidence type="ECO:0000259" key="4">
    <source>
        <dbReference type="PROSITE" id="PS51304"/>
    </source>
</evidence>
<accession>A0A1U7SFW6</accession>
<dbReference type="Proteomes" id="UP000189705">
    <property type="component" value="Unplaced"/>
</dbReference>
<dbReference type="SUPFAM" id="SSF49899">
    <property type="entry name" value="Concanavalin A-like lectins/glucanases"/>
    <property type="match status" value="2"/>
</dbReference>
<evidence type="ECO:0000256" key="3">
    <source>
        <dbReference type="RuleBase" id="RU102079"/>
    </source>
</evidence>
<dbReference type="InterPro" id="IPR001079">
    <property type="entry name" value="Galectin_CRD"/>
</dbReference>
<organism evidence="5 6">
    <name type="scientific">Alligator sinensis</name>
    <name type="common">Chinese alligator</name>
    <dbReference type="NCBI Taxonomy" id="38654"/>
    <lineage>
        <taxon>Eukaryota</taxon>
        <taxon>Metazoa</taxon>
        <taxon>Chordata</taxon>
        <taxon>Craniata</taxon>
        <taxon>Vertebrata</taxon>
        <taxon>Euteleostomi</taxon>
        <taxon>Archelosauria</taxon>
        <taxon>Archosauria</taxon>
        <taxon>Crocodylia</taxon>
        <taxon>Alligatoridae</taxon>
        <taxon>Alligatorinae</taxon>
        <taxon>Alligator</taxon>
    </lineage>
</organism>
<keyword evidence="1 3" id="KW-0430">Lectin</keyword>
<dbReference type="InParanoid" id="A0A1U7SFW6"/>
<evidence type="ECO:0000313" key="6">
    <source>
        <dbReference type="RefSeq" id="XP_006037016.1"/>
    </source>
</evidence>
<dbReference type="PANTHER" id="PTHR11346">
    <property type="entry name" value="GALECTIN"/>
    <property type="match status" value="1"/>
</dbReference>
<dbReference type="FunFam" id="2.60.120.200:FF:000124">
    <property type="entry name" value="Galectin-4"/>
    <property type="match status" value="2"/>
</dbReference>
<feature type="domain" description="Galectin" evidence="4">
    <location>
        <begin position="13"/>
        <end position="143"/>
    </location>
</feature>
<gene>
    <name evidence="6" type="primary">LOC102372019</name>
</gene>
<evidence type="ECO:0000256" key="1">
    <source>
        <dbReference type="ARBA" id="ARBA00022734"/>
    </source>
</evidence>
<dbReference type="SMART" id="SM00908">
    <property type="entry name" value="Gal-bind_lectin"/>
    <property type="match status" value="2"/>
</dbReference>
<dbReference type="InterPro" id="IPR013320">
    <property type="entry name" value="ConA-like_dom_sf"/>
</dbReference>
<dbReference type="PANTHER" id="PTHR11346:SF147">
    <property type="entry name" value="GALECTIN"/>
    <property type="match status" value="1"/>
</dbReference>